<evidence type="ECO:0000313" key="2">
    <source>
        <dbReference type="Proteomes" id="UP000182631"/>
    </source>
</evidence>
<reference evidence="2" key="1">
    <citation type="submission" date="2016-02" db="EMBL/GenBank/DDBJ databases">
        <authorList>
            <person name="liu f."/>
        </authorList>
    </citation>
    <scope>NUCLEOTIDE SEQUENCE [LARGE SCALE GENOMIC DNA]</scope>
</reference>
<name>A0A164Y674_9SYNE</name>
<keyword evidence="2" id="KW-1185">Reference proteome</keyword>
<dbReference type="Proteomes" id="UP000182631">
    <property type="component" value="Unassembled WGS sequence"/>
</dbReference>
<dbReference type="EMBL" id="FITM01000157">
    <property type="protein sequence ID" value="SAY39350.1"/>
    <property type="molecule type" value="Genomic_DNA"/>
</dbReference>
<proteinExistence type="predicted"/>
<protein>
    <submittedName>
        <fullName evidence="1">Uncharacterized protein</fullName>
    </submittedName>
</protein>
<accession>A0A164Y674</accession>
<organism evidence="1 2">
    <name type="scientific">Candidatus Synechococcus spongiarum</name>
    <dbReference type="NCBI Taxonomy" id="431041"/>
    <lineage>
        <taxon>Bacteria</taxon>
        <taxon>Bacillati</taxon>
        <taxon>Cyanobacteriota</taxon>
        <taxon>Cyanophyceae</taxon>
        <taxon>Synechococcales</taxon>
        <taxon>Synechococcaceae</taxon>
        <taxon>Synechococcus</taxon>
    </lineage>
</organism>
<sequence>MALVTGLLSKPITTATKAGVHTEKYATAQSTCTAPSTFEQ</sequence>
<gene>
    <name evidence="1" type="ORF">FLM9_1451</name>
</gene>
<dbReference type="AlphaFoldDB" id="A0A164Y674"/>
<evidence type="ECO:0000313" key="1">
    <source>
        <dbReference type="EMBL" id="SAY39350.1"/>
    </source>
</evidence>